<gene>
    <name evidence="7" type="ORF">SAMN02927937_01617</name>
</gene>
<dbReference type="InterPro" id="IPR006696">
    <property type="entry name" value="DUF423"/>
</dbReference>
<feature type="transmembrane region" description="Helical" evidence="6">
    <location>
        <begin position="100"/>
        <end position="122"/>
    </location>
</feature>
<dbReference type="OrthoDB" id="9802121at2"/>
<proteinExistence type="inferred from homology"/>
<dbReference type="Proteomes" id="UP000199634">
    <property type="component" value="Unassembled WGS sequence"/>
</dbReference>
<evidence type="ECO:0000256" key="6">
    <source>
        <dbReference type="SAM" id="Phobius"/>
    </source>
</evidence>
<keyword evidence="4 6" id="KW-1133">Transmembrane helix</keyword>
<evidence type="ECO:0000256" key="4">
    <source>
        <dbReference type="ARBA" id="ARBA00022989"/>
    </source>
</evidence>
<feature type="transmembrane region" description="Helical" evidence="6">
    <location>
        <begin position="47"/>
        <end position="63"/>
    </location>
</feature>
<evidence type="ECO:0000256" key="1">
    <source>
        <dbReference type="ARBA" id="ARBA00004141"/>
    </source>
</evidence>
<reference evidence="7 8" key="1">
    <citation type="submission" date="2016-10" db="EMBL/GenBank/DDBJ databases">
        <authorList>
            <person name="de Groot N.N."/>
        </authorList>
    </citation>
    <scope>NUCLEOTIDE SEQUENCE [LARGE SCALE GENOMIC DNA]</scope>
    <source>
        <strain evidence="7 8">CGMCC 1.10825</strain>
    </source>
</reference>
<name>A0A1H6LBX4_9FLAO</name>
<comment type="similarity">
    <text evidence="2">Belongs to the UPF0382 family.</text>
</comment>
<feature type="transmembrane region" description="Helical" evidence="6">
    <location>
        <begin position="70"/>
        <end position="88"/>
    </location>
</feature>
<dbReference type="PANTHER" id="PTHR43461">
    <property type="entry name" value="TRANSMEMBRANE PROTEIN 256"/>
    <property type="match status" value="1"/>
</dbReference>
<dbReference type="Pfam" id="PF04241">
    <property type="entry name" value="DUF423"/>
    <property type="match status" value="1"/>
</dbReference>
<keyword evidence="5 6" id="KW-0472">Membrane</keyword>
<evidence type="ECO:0000256" key="5">
    <source>
        <dbReference type="ARBA" id="ARBA00023136"/>
    </source>
</evidence>
<evidence type="ECO:0000256" key="2">
    <source>
        <dbReference type="ARBA" id="ARBA00009694"/>
    </source>
</evidence>
<accession>A0A1H6LBX4</accession>
<dbReference type="AlphaFoldDB" id="A0A1H6LBX4"/>
<evidence type="ECO:0000256" key="3">
    <source>
        <dbReference type="ARBA" id="ARBA00022692"/>
    </source>
</evidence>
<evidence type="ECO:0000313" key="7">
    <source>
        <dbReference type="EMBL" id="SEH82154.1"/>
    </source>
</evidence>
<protein>
    <submittedName>
        <fullName evidence="7">Uncharacterized membrane protein YgdD, TMEM256/DUF423 family</fullName>
    </submittedName>
</protein>
<keyword evidence="3 6" id="KW-0812">Transmembrane</keyword>
<comment type="subcellular location">
    <subcellularLocation>
        <location evidence="1">Membrane</location>
        <topology evidence="1">Multi-pass membrane protein</topology>
    </subcellularLocation>
</comment>
<evidence type="ECO:0000313" key="8">
    <source>
        <dbReference type="Proteomes" id="UP000199634"/>
    </source>
</evidence>
<keyword evidence="8" id="KW-1185">Reference proteome</keyword>
<dbReference type="PANTHER" id="PTHR43461:SF1">
    <property type="entry name" value="TRANSMEMBRANE PROTEIN 256"/>
    <property type="match status" value="1"/>
</dbReference>
<dbReference type="RefSeq" id="WP_091098780.1">
    <property type="nucleotide sequence ID" value="NZ_FNXE01000020.1"/>
</dbReference>
<sequence>MTKKLVTLAAFFGLVAIILGAFGAHGLKSVLTPEQLTSFETGVKYQMYHALFLLLISQLNILTEKNKRTIGILTTIGVFLFSGSIYLLATQELSGINFKFLGPITPVGGVFLIISWFFTAFYSMKQKRN</sequence>
<dbReference type="GO" id="GO:0005886">
    <property type="term" value="C:plasma membrane"/>
    <property type="evidence" value="ECO:0007669"/>
    <property type="project" value="TreeGrafter"/>
</dbReference>
<organism evidence="7 8">
    <name type="scientific">Paenimyroides marinum</name>
    <dbReference type="NCBI Taxonomy" id="1159016"/>
    <lineage>
        <taxon>Bacteria</taxon>
        <taxon>Pseudomonadati</taxon>
        <taxon>Bacteroidota</taxon>
        <taxon>Flavobacteriia</taxon>
        <taxon>Flavobacteriales</taxon>
        <taxon>Flavobacteriaceae</taxon>
        <taxon>Paenimyroides</taxon>
    </lineage>
</organism>
<dbReference type="EMBL" id="FNXE01000020">
    <property type="protein sequence ID" value="SEH82154.1"/>
    <property type="molecule type" value="Genomic_DNA"/>
</dbReference>